<organism evidence="9 10">
    <name type="scientific">Rhodopirellula halodulae</name>
    <dbReference type="NCBI Taxonomy" id="2894198"/>
    <lineage>
        <taxon>Bacteria</taxon>
        <taxon>Pseudomonadati</taxon>
        <taxon>Planctomycetota</taxon>
        <taxon>Planctomycetia</taxon>
        <taxon>Pirellulales</taxon>
        <taxon>Pirellulaceae</taxon>
        <taxon>Rhodopirellula</taxon>
    </lineage>
</organism>
<keyword evidence="6 7" id="KW-0472">Membrane</keyword>
<feature type="transmembrane region" description="Helical" evidence="7">
    <location>
        <begin position="6"/>
        <end position="28"/>
    </location>
</feature>
<keyword evidence="5 7" id="KW-1133">Transmembrane helix</keyword>
<sequence>MSYQIVALSIAFGLALLAGTFRSVKWNLMLRPPSTSRPRFAALYAFAEGTCWVLSGLTLLAAIPHPVTLLLLMMLVASIVISNRWRYREEAESMNRWLRFTTDGSGISAENESGSSLNSLTEALGRASSTAISKQASRFSYHLDRGRSVANAAYRSKLPVSIATLAAIHASGTPASSEVASSTFSDETEWRNRWSEDSQRSIIEQLIYLAGLMFLACGLSLLIRGMSGDMLSKMMAEFGIEPSELVENATVLIDTYNILMVLLAIWCFFACTVRVLPTALVHLVPWFGRSALDGWRSDLLDALAMGVKNHQAESDLLNQAAEASRVAWTRKRCRKASKLLQKGVAFPVALQRSGVITKRERTWMTLSSENHHLDSAMAQLASDIRRQQLIRWKLRMSWAMPLAIVAVGIYVLAHIASVLQALNDLTLVLS</sequence>
<evidence type="ECO:0000256" key="7">
    <source>
        <dbReference type="SAM" id="Phobius"/>
    </source>
</evidence>
<keyword evidence="4 7" id="KW-0812">Transmembrane</keyword>
<dbReference type="Proteomes" id="UP001430306">
    <property type="component" value="Unassembled WGS sequence"/>
</dbReference>
<feature type="transmembrane region" description="Helical" evidence="7">
    <location>
        <begin position="398"/>
        <end position="422"/>
    </location>
</feature>
<comment type="caution">
    <text evidence="9">The sequence shown here is derived from an EMBL/GenBank/DDBJ whole genome shotgun (WGS) entry which is preliminary data.</text>
</comment>
<feature type="domain" description="Type II secretion system protein GspF" evidence="8">
    <location>
        <begin position="300"/>
        <end position="419"/>
    </location>
</feature>
<dbReference type="PANTHER" id="PTHR30012">
    <property type="entry name" value="GENERAL SECRETION PATHWAY PROTEIN"/>
    <property type="match status" value="1"/>
</dbReference>
<dbReference type="InterPro" id="IPR003004">
    <property type="entry name" value="GspF/PilC"/>
</dbReference>
<evidence type="ECO:0000256" key="5">
    <source>
        <dbReference type="ARBA" id="ARBA00022989"/>
    </source>
</evidence>
<keyword evidence="10" id="KW-1185">Reference proteome</keyword>
<dbReference type="PANTHER" id="PTHR30012:SF0">
    <property type="entry name" value="TYPE II SECRETION SYSTEM PROTEIN F-RELATED"/>
    <property type="match status" value="1"/>
</dbReference>
<dbReference type="InterPro" id="IPR042094">
    <property type="entry name" value="T2SS_GspF_sf"/>
</dbReference>
<comment type="similarity">
    <text evidence="2">Belongs to the GSP F family.</text>
</comment>
<evidence type="ECO:0000259" key="8">
    <source>
        <dbReference type="Pfam" id="PF00482"/>
    </source>
</evidence>
<gene>
    <name evidence="9" type="ORF">LOC71_02525</name>
</gene>
<evidence type="ECO:0000256" key="6">
    <source>
        <dbReference type="ARBA" id="ARBA00023136"/>
    </source>
</evidence>
<proteinExistence type="inferred from homology"/>
<dbReference type="Pfam" id="PF00482">
    <property type="entry name" value="T2SSF"/>
    <property type="match status" value="1"/>
</dbReference>
<dbReference type="InterPro" id="IPR018076">
    <property type="entry name" value="T2SS_GspF_dom"/>
</dbReference>
<reference evidence="9" key="1">
    <citation type="submission" date="2021-11" db="EMBL/GenBank/DDBJ databases">
        <title>Genome sequence.</title>
        <authorList>
            <person name="Sun Q."/>
        </authorList>
    </citation>
    <scope>NUCLEOTIDE SEQUENCE</scope>
    <source>
        <strain evidence="9">JC740</strain>
    </source>
</reference>
<feature type="transmembrane region" description="Helical" evidence="7">
    <location>
        <begin position="256"/>
        <end position="276"/>
    </location>
</feature>
<feature type="transmembrane region" description="Helical" evidence="7">
    <location>
        <begin position="206"/>
        <end position="226"/>
    </location>
</feature>
<evidence type="ECO:0000256" key="4">
    <source>
        <dbReference type="ARBA" id="ARBA00022692"/>
    </source>
</evidence>
<evidence type="ECO:0000256" key="3">
    <source>
        <dbReference type="ARBA" id="ARBA00022475"/>
    </source>
</evidence>
<evidence type="ECO:0000313" key="10">
    <source>
        <dbReference type="Proteomes" id="UP001430306"/>
    </source>
</evidence>
<evidence type="ECO:0000313" key="9">
    <source>
        <dbReference type="EMBL" id="MCC9641132.1"/>
    </source>
</evidence>
<dbReference type="EMBL" id="JAJKFW010000004">
    <property type="protein sequence ID" value="MCC9641132.1"/>
    <property type="molecule type" value="Genomic_DNA"/>
</dbReference>
<protein>
    <submittedName>
        <fullName evidence="9">Type II secretion system F family protein</fullName>
    </submittedName>
</protein>
<dbReference type="Gene3D" id="1.20.81.30">
    <property type="entry name" value="Type II secretion system (T2SS), domain F"/>
    <property type="match status" value="1"/>
</dbReference>
<feature type="transmembrane region" description="Helical" evidence="7">
    <location>
        <begin position="69"/>
        <end position="87"/>
    </location>
</feature>
<accession>A0ABS8NC59</accession>
<evidence type="ECO:0000256" key="2">
    <source>
        <dbReference type="ARBA" id="ARBA00005745"/>
    </source>
</evidence>
<dbReference type="RefSeq" id="WP_230271078.1">
    <property type="nucleotide sequence ID" value="NZ_JAJKFW010000004.1"/>
</dbReference>
<keyword evidence="3" id="KW-1003">Cell membrane</keyword>
<name>A0ABS8NC59_9BACT</name>
<comment type="subcellular location">
    <subcellularLocation>
        <location evidence="1">Cell membrane</location>
        <topology evidence="1">Multi-pass membrane protein</topology>
    </subcellularLocation>
</comment>
<evidence type="ECO:0000256" key="1">
    <source>
        <dbReference type="ARBA" id="ARBA00004651"/>
    </source>
</evidence>